<evidence type="ECO:0000313" key="5">
    <source>
        <dbReference type="Proteomes" id="UP000245817"/>
    </source>
</evidence>
<dbReference type="EMBL" id="PCFF01000001">
    <property type="protein sequence ID" value="PVU64525.1"/>
    <property type="molecule type" value="Genomic_DNA"/>
</dbReference>
<dbReference type="Proteomes" id="UP000031820">
    <property type="component" value="Unassembled WGS sequence"/>
</dbReference>
<protein>
    <submittedName>
        <fullName evidence="2 3">CRISPR-associated protein</fullName>
    </submittedName>
    <submittedName>
        <fullName evidence="1">Transposase</fullName>
    </submittedName>
</protein>
<dbReference type="InterPro" id="IPR013382">
    <property type="entry name" value="CRISPR-assoc_prot_Cse2"/>
</dbReference>
<dbReference type="Proteomes" id="UP000245817">
    <property type="component" value="Unassembled WGS sequence"/>
</dbReference>
<sequence>MNVVSDEHKATLRQWHEELQEKRGLRASLRRSATLNDVCLSEGFHSLMVQTHSLWNTQGKAWRFTALALVAALAAQVKTIDDRQTFAAQLGQKTGDTPVMSRLRFARLSAVKTPDELLRQLRRAISLLHGSVNLLSLAEDIFRWCREQDDLLNHRRRQQRPIEFIRIRWALDYYQAGDAE</sequence>
<organism evidence="1 4">
    <name type="scientific">Klebsiella pneumoniae</name>
    <dbReference type="NCBI Taxonomy" id="573"/>
    <lineage>
        <taxon>Bacteria</taxon>
        <taxon>Pseudomonadati</taxon>
        <taxon>Pseudomonadota</taxon>
        <taxon>Gammaproteobacteria</taxon>
        <taxon>Enterobacterales</taxon>
        <taxon>Enterobacteriaceae</taxon>
        <taxon>Klebsiella/Raoultella group</taxon>
        <taxon>Klebsiella</taxon>
        <taxon>Klebsiella pneumoniae complex</taxon>
    </lineage>
</organism>
<dbReference type="AlphaFoldDB" id="A0A0S3FF99"/>
<evidence type="ECO:0000313" key="4">
    <source>
        <dbReference type="Proteomes" id="UP000031820"/>
    </source>
</evidence>
<reference evidence="2 5" key="2">
    <citation type="submission" date="2017-09" db="EMBL/GenBank/DDBJ databases">
        <title>Molecular Epidemiology of Livestock-Associated Methicillin Resistant Staphylococcus aureus (LA-MRSA) and Extended-Spectrum Beta-Lactamase (ESBL)-Producing Enterobacteriaceae in Pigs and Exposed Workers in Cameroon and South Africa.</title>
        <authorList>
            <person name="Founou L."/>
            <person name="Founou R.C."/>
            <person name="Allam M."/>
            <person name="Ismail A."/>
            <person name="Essack S.Y."/>
        </authorList>
    </citation>
    <scope>NUCLEOTIDE SEQUENCE [LARGE SCALE GENOMIC DNA]</scope>
    <source>
        <strain evidence="2 5">HH516E4IA</strain>
    </source>
</reference>
<dbReference type="NCBIfam" id="TIGR02548">
    <property type="entry name" value="casB_cse2"/>
    <property type="match status" value="1"/>
</dbReference>
<name>A0A0S3FF99_KLEPN</name>
<dbReference type="CDD" id="cd09731">
    <property type="entry name" value="Cse2_I-E"/>
    <property type="match status" value="1"/>
</dbReference>
<dbReference type="Pfam" id="PF09485">
    <property type="entry name" value="CRISPR_Cse2"/>
    <property type="match status" value="1"/>
</dbReference>
<dbReference type="EMBL" id="UGLH01000006">
    <property type="protein sequence ID" value="STT81701.1"/>
    <property type="molecule type" value="Genomic_DNA"/>
</dbReference>
<accession>A0A0S3FF99</accession>
<dbReference type="Proteomes" id="UP000254340">
    <property type="component" value="Unassembled WGS sequence"/>
</dbReference>
<proteinExistence type="predicted"/>
<gene>
    <name evidence="2" type="primary">casB</name>
    <name evidence="2" type="ORF">CP554_01075</name>
    <name evidence="1" type="ORF">LS45_06980</name>
    <name evidence="3" type="ORF">NCTC5047_02634</name>
</gene>
<evidence type="ECO:0000313" key="1">
    <source>
        <dbReference type="EMBL" id="KII07030.1"/>
    </source>
</evidence>
<evidence type="ECO:0000313" key="2">
    <source>
        <dbReference type="EMBL" id="PVU64525.1"/>
    </source>
</evidence>
<evidence type="ECO:0000313" key="6">
    <source>
        <dbReference type="Proteomes" id="UP000254340"/>
    </source>
</evidence>
<reference evidence="3 6" key="3">
    <citation type="submission" date="2018-06" db="EMBL/GenBank/DDBJ databases">
        <authorList>
            <consortium name="Pathogen Informatics"/>
            <person name="Doyle S."/>
        </authorList>
    </citation>
    <scope>NUCLEOTIDE SEQUENCE [LARGE SCALE GENOMIC DNA]</scope>
    <source>
        <strain evidence="3 6">NCTC5047</strain>
    </source>
</reference>
<dbReference type="EMBL" id="JRRF01000004">
    <property type="protein sequence ID" value="KII07030.1"/>
    <property type="molecule type" value="Genomic_DNA"/>
</dbReference>
<reference evidence="1 4" key="1">
    <citation type="submission" date="2014-10" db="EMBL/GenBank/DDBJ databases">
        <title>Plasmid movement, recombination, and chromosomal integration amongst multidrug resistant commensal Escherichia coli clones within a single commercial turkey flock.</title>
        <authorList>
            <person name="Lang K."/>
            <person name="Dorn K."/>
            <person name="Danzeisen J."/>
            <person name="Johnson T."/>
        </authorList>
    </citation>
    <scope>NUCLEOTIDE SEQUENCE [LARGE SCALE GENOMIC DNA]</scope>
    <source>
        <strain evidence="1 4">UMNturkey9</strain>
    </source>
</reference>
<dbReference type="Gene3D" id="1.10.520.40">
    <property type="entry name" value="CRISPR-associated protein Cse2"/>
    <property type="match status" value="1"/>
</dbReference>
<evidence type="ECO:0000313" key="3">
    <source>
        <dbReference type="EMBL" id="STT81701.1"/>
    </source>
</evidence>
<dbReference type="KEGG" id="kpnk:BN49_1000"/>
<dbReference type="InterPro" id="IPR038287">
    <property type="entry name" value="Cse2_sf"/>
</dbReference>
<dbReference type="RefSeq" id="WP_004142782.1">
    <property type="nucleotide sequence ID" value="NZ_AP021880.1"/>
</dbReference>